<gene>
    <name evidence="1" type="ORF">FLJC2902T_18270</name>
</gene>
<name>V6SPT2_9FLAO</name>
<evidence type="ECO:0000313" key="2">
    <source>
        <dbReference type="Proteomes" id="UP000018004"/>
    </source>
</evidence>
<proteinExistence type="predicted"/>
<keyword evidence="2" id="KW-1185">Reference proteome</keyword>
<accession>V6SPT2</accession>
<dbReference type="EMBL" id="AVGG01000007">
    <property type="protein sequence ID" value="ESU28464.1"/>
    <property type="molecule type" value="Genomic_DNA"/>
</dbReference>
<comment type="caution">
    <text evidence="1">The sequence shown here is derived from an EMBL/GenBank/DDBJ whole genome shotgun (WGS) entry which is preliminary data.</text>
</comment>
<evidence type="ECO:0000313" key="1">
    <source>
        <dbReference type="EMBL" id="ESU28464.1"/>
    </source>
</evidence>
<dbReference type="STRING" id="1341181.FLJC2902T_18270"/>
<protein>
    <submittedName>
        <fullName evidence="1">Uncharacterized protein</fullName>
    </submittedName>
</protein>
<dbReference type="Proteomes" id="UP000018004">
    <property type="component" value="Unassembled WGS sequence"/>
</dbReference>
<sequence length="50" mass="6120">MIKKTIRFFGWFFYFITLSDFFRKLIERFHKPKGSVRKFGGTVTMFSVYI</sequence>
<dbReference type="AlphaFoldDB" id="V6SPT2"/>
<organism evidence="1 2">
    <name type="scientific">Flavobacterium limnosediminis JC2902</name>
    <dbReference type="NCBI Taxonomy" id="1341181"/>
    <lineage>
        <taxon>Bacteria</taxon>
        <taxon>Pseudomonadati</taxon>
        <taxon>Bacteroidota</taxon>
        <taxon>Flavobacteriia</taxon>
        <taxon>Flavobacteriales</taxon>
        <taxon>Flavobacteriaceae</taxon>
        <taxon>Flavobacterium</taxon>
    </lineage>
</organism>
<dbReference type="PATRIC" id="fig|1341181.4.peg.1798"/>
<reference evidence="1 2" key="1">
    <citation type="submission" date="2013-08" db="EMBL/GenBank/DDBJ databases">
        <title>Flavobacterium limnosediminis JC2902 genome sequencing.</title>
        <authorList>
            <person name="Lee K."/>
            <person name="Yi H."/>
            <person name="Park S."/>
            <person name="Chun J."/>
        </authorList>
    </citation>
    <scope>NUCLEOTIDE SEQUENCE [LARGE SCALE GENOMIC DNA]</scope>
    <source>
        <strain evidence="1 2">JC2902</strain>
    </source>
</reference>